<keyword evidence="2" id="KW-1185">Reference proteome</keyword>
<dbReference type="Proteomes" id="UP000319004">
    <property type="component" value="Chromosome"/>
</dbReference>
<organism evidence="1 2">
    <name type="scientific">Stieleria neptunia</name>
    <dbReference type="NCBI Taxonomy" id="2527979"/>
    <lineage>
        <taxon>Bacteria</taxon>
        <taxon>Pseudomonadati</taxon>
        <taxon>Planctomycetota</taxon>
        <taxon>Planctomycetia</taxon>
        <taxon>Pirellulales</taxon>
        <taxon>Pirellulaceae</taxon>
        <taxon>Stieleria</taxon>
    </lineage>
</organism>
<proteinExistence type="predicted"/>
<dbReference type="EMBL" id="CP037423">
    <property type="protein sequence ID" value="QDV47167.1"/>
    <property type="molecule type" value="Genomic_DNA"/>
</dbReference>
<dbReference type="RefSeq" id="WP_145391258.1">
    <property type="nucleotide sequence ID" value="NZ_CP037423.1"/>
</dbReference>
<sequence length="192" mass="21333">MRFACQLFSVVIAWATLGVELSADDAGALHCDLANATYVRVTSDASPKVVIESRLIHATERQRTVTITKLAKETRRRTVKVNGIDTQQVFVVTVPMREDVSQRYSVNPGHGHGYAEFAFDEVVLWDLSGKKQKPKELLKRSSRFAAILLPLPWPTEVTLSDAQKAVLGDDTLFVYAPTAIWIGHQVKANVDE</sequence>
<protein>
    <submittedName>
        <fullName evidence="1">Uncharacterized protein</fullName>
    </submittedName>
</protein>
<dbReference type="AlphaFoldDB" id="A0A518I2C0"/>
<evidence type="ECO:0000313" key="2">
    <source>
        <dbReference type="Proteomes" id="UP000319004"/>
    </source>
</evidence>
<gene>
    <name evidence="1" type="ORF">Enr13x_70760</name>
</gene>
<evidence type="ECO:0000313" key="1">
    <source>
        <dbReference type="EMBL" id="QDV47167.1"/>
    </source>
</evidence>
<reference evidence="1 2" key="1">
    <citation type="submission" date="2019-03" db="EMBL/GenBank/DDBJ databases">
        <title>Deep-cultivation of Planctomycetes and their phenomic and genomic characterization uncovers novel biology.</title>
        <authorList>
            <person name="Wiegand S."/>
            <person name="Jogler M."/>
            <person name="Boedeker C."/>
            <person name="Pinto D."/>
            <person name="Vollmers J."/>
            <person name="Rivas-Marin E."/>
            <person name="Kohn T."/>
            <person name="Peeters S.H."/>
            <person name="Heuer A."/>
            <person name="Rast P."/>
            <person name="Oberbeckmann S."/>
            <person name="Bunk B."/>
            <person name="Jeske O."/>
            <person name="Meyerdierks A."/>
            <person name="Storesund J.E."/>
            <person name="Kallscheuer N."/>
            <person name="Luecker S."/>
            <person name="Lage O.M."/>
            <person name="Pohl T."/>
            <person name="Merkel B.J."/>
            <person name="Hornburger P."/>
            <person name="Mueller R.-W."/>
            <person name="Bruemmer F."/>
            <person name="Labrenz M."/>
            <person name="Spormann A.M."/>
            <person name="Op den Camp H."/>
            <person name="Overmann J."/>
            <person name="Amann R."/>
            <person name="Jetten M.S.M."/>
            <person name="Mascher T."/>
            <person name="Medema M.H."/>
            <person name="Devos D.P."/>
            <person name="Kaster A.-K."/>
            <person name="Ovreas L."/>
            <person name="Rohde M."/>
            <person name="Galperin M.Y."/>
            <person name="Jogler C."/>
        </authorList>
    </citation>
    <scope>NUCLEOTIDE SEQUENCE [LARGE SCALE GENOMIC DNA]</scope>
    <source>
        <strain evidence="1 2">Enr13</strain>
    </source>
</reference>
<name>A0A518I2C0_9BACT</name>
<accession>A0A518I2C0</accession>
<dbReference type="KEGG" id="snep:Enr13x_70760"/>